<evidence type="ECO:0000256" key="1">
    <source>
        <dbReference type="ARBA" id="ARBA00004173"/>
    </source>
</evidence>
<dbReference type="GeneID" id="28740765"/>
<comment type="similarity">
    <text evidence="2 4">Belongs to the ATPase inhibitor family.</text>
</comment>
<feature type="coiled-coil region" evidence="5">
    <location>
        <begin position="89"/>
        <end position="116"/>
    </location>
</feature>
<evidence type="ECO:0000256" key="5">
    <source>
        <dbReference type="SAM" id="Coils"/>
    </source>
</evidence>
<proteinExistence type="inferred from homology"/>
<feature type="region of interest" description="Disordered" evidence="6">
    <location>
        <begin position="29"/>
        <end position="53"/>
    </location>
</feature>
<organism evidence="7 8">
    <name type="scientific">Cyphellophora attinorum</name>
    <dbReference type="NCBI Taxonomy" id="1664694"/>
    <lineage>
        <taxon>Eukaryota</taxon>
        <taxon>Fungi</taxon>
        <taxon>Dikarya</taxon>
        <taxon>Ascomycota</taxon>
        <taxon>Pezizomycotina</taxon>
        <taxon>Eurotiomycetes</taxon>
        <taxon>Chaetothyriomycetidae</taxon>
        <taxon>Chaetothyriales</taxon>
        <taxon>Cyphellophoraceae</taxon>
        <taxon>Cyphellophora</taxon>
    </lineage>
</organism>
<dbReference type="AlphaFoldDB" id="A0A0N1HFU7"/>
<dbReference type="Pfam" id="PF04568">
    <property type="entry name" value="IATP"/>
    <property type="match status" value="1"/>
</dbReference>
<name>A0A0N1HFU7_9EURO</name>
<evidence type="ECO:0000313" key="8">
    <source>
        <dbReference type="Proteomes" id="UP000038010"/>
    </source>
</evidence>
<dbReference type="GO" id="GO:0005739">
    <property type="term" value="C:mitochondrion"/>
    <property type="evidence" value="ECO:0007669"/>
    <property type="project" value="UniProtKB-SubCell"/>
</dbReference>
<comment type="caution">
    <text evidence="7">The sequence shown here is derived from an EMBL/GenBank/DDBJ whole genome shotgun (WGS) entry which is preliminary data.</text>
</comment>
<keyword evidence="5" id="KW-0175">Coiled coil</keyword>
<comment type="subcellular location">
    <subcellularLocation>
        <location evidence="1">Mitochondrion</location>
    </subcellularLocation>
</comment>
<evidence type="ECO:0000256" key="6">
    <source>
        <dbReference type="SAM" id="MobiDB-lite"/>
    </source>
</evidence>
<dbReference type="InterPro" id="IPR007648">
    <property type="entry name" value="ATPase_inhibitor_mt"/>
</dbReference>
<evidence type="ECO:0000256" key="3">
    <source>
        <dbReference type="ARBA" id="ARBA00023128"/>
    </source>
</evidence>
<dbReference type="EMBL" id="LFJN01000003">
    <property type="protein sequence ID" value="KPI44776.1"/>
    <property type="molecule type" value="Genomic_DNA"/>
</dbReference>
<keyword evidence="8" id="KW-1185">Reference proteome</keyword>
<comment type="function">
    <text evidence="4">Inhibits the enzyme activity of ATPase.</text>
</comment>
<dbReference type="OrthoDB" id="5532350at2759"/>
<dbReference type="Gene3D" id="1.20.5.500">
    <property type="entry name" value="Single helix bin"/>
    <property type="match status" value="1"/>
</dbReference>
<accession>A0A0N1HFU7</accession>
<evidence type="ECO:0000256" key="4">
    <source>
        <dbReference type="RuleBase" id="RU368087"/>
    </source>
</evidence>
<sequence>MLRIQVVKLARTTPSLRRNLTVTAIRAAEGDTGATRSGGVKSSDSFNKREAAEESRYIRQKELDAYVFPPIPHSTFRQPQRDGISGALLKKLKEKLQQQRGHLDELEKHISELEQENSRS</sequence>
<dbReference type="RefSeq" id="XP_018004739.1">
    <property type="nucleotide sequence ID" value="XM_018148885.1"/>
</dbReference>
<evidence type="ECO:0000256" key="2">
    <source>
        <dbReference type="ARBA" id="ARBA00010901"/>
    </source>
</evidence>
<keyword evidence="3" id="KW-0496">Mitochondrion</keyword>
<protein>
    <recommendedName>
        <fullName evidence="4">ATPase inhibitor, mitochondrial</fullName>
    </recommendedName>
</protein>
<dbReference type="STRING" id="1664694.A0A0N1HFU7"/>
<dbReference type="VEuPathDB" id="FungiDB:AB675_8439"/>
<reference evidence="7 8" key="1">
    <citation type="submission" date="2015-06" db="EMBL/GenBank/DDBJ databases">
        <title>Draft genome of the ant-associated black yeast Phialophora attae CBS 131958.</title>
        <authorList>
            <person name="Moreno L.F."/>
            <person name="Stielow B.J."/>
            <person name="de Hoog S."/>
            <person name="Vicente V.A."/>
            <person name="Weiss V.A."/>
            <person name="de Vries M."/>
            <person name="Cruz L.M."/>
            <person name="Souza E.M."/>
        </authorList>
    </citation>
    <scope>NUCLEOTIDE SEQUENCE [LARGE SCALE GENOMIC DNA]</scope>
    <source>
        <strain evidence="7 8">CBS 131958</strain>
    </source>
</reference>
<evidence type="ECO:0000313" key="7">
    <source>
        <dbReference type="EMBL" id="KPI44776.1"/>
    </source>
</evidence>
<gene>
    <name evidence="7" type="ORF">AB675_8439</name>
</gene>
<dbReference type="Proteomes" id="UP000038010">
    <property type="component" value="Unassembled WGS sequence"/>
</dbReference>
<dbReference type="GO" id="GO:0042030">
    <property type="term" value="F:ATPase inhibitor activity"/>
    <property type="evidence" value="ECO:0007669"/>
    <property type="project" value="InterPro"/>
</dbReference>